<organism evidence="1 2">
    <name type="scientific">Pristionchus fissidentatus</name>
    <dbReference type="NCBI Taxonomy" id="1538716"/>
    <lineage>
        <taxon>Eukaryota</taxon>
        <taxon>Metazoa</taxon>
        <taxon>Ecdysozoa</taxon>
        <taxon>Nematoda</taxon>
        <taxon>Chromadorea</taxon>
        <taxon>Rhabditida</taxon>
        <taxon>Rhabditina</taxon>
        <taxon>Diplogasteromorpha</taxon>
        <taxon>Diplogasteroidea</taxon>
        <taxon>Neodiplogasteridae</taxon>
        <taxon>Pristionchus</taxon>
    </lineage>
</organism>
<dbReference type="EMBL" id="BTSY01000004">
    <property type="protein sequence ID" value="GMT25165.1"/>
    <property type="molecule type" value="Genomic_DNA"/>
</dbReference>
<reference evidence="1" key="1">
    <citation type="submission" date="2023-10" db="EMBL/GenBank/DDBJ databases">
        <title>Genome assembly of Pristionchus species.</title>
        <authorList>
            <person name="Yoshida K."/>
            <person name="Sommer R.J."/>
        </authorList>
    </citation>
    <scope>NUCLEOTIDE SEQUENCE</scope>
    <source>
        <strain evidence="1">RS5133</strain>
    </source>
</reference>
<dbReference type="AlphaFoldDB" id="A0AAV5W3C0"/>
<keyword evidence="2" id="KW-1185">Reference proteome</keyword>
<dbReference type="Proteomes" id="UP001432322">
    <property type="component" value="Unassembled WGS sequence"/>
</dbReference>
<proteinExistence type="predicted"/>
<evidence type="ECO:0000313" key="2">
    <source>
        <dbReference type="Proteomes" id="UP001432322"/>
    </source>
</evidence>
<protein>
    <submittedName>
        <fullName evidence="1">Uncharacterized protein</fullName>
    </submittedName>
</protein>
<comment type="caution">
    <text evidence="1">The sequence shown here is derived from an EMBL/GenBank/DDBJ whole genome shotgun (WGS) entry which is preliminary data.</text>
</comment>
<evidence type="ECO:0000313" key="1">
    <source>
        <dbReference type="EMBL" id="GMT25165.1"/>
    </source>
</evidence>
<accession>A0AAV5W3C0</accession>
<sequence length="105" mass="11603">HSKSLGLYRQAARQLFDKASDGGFYIDQGRVVGKCVMSVPVSASTRLSLEQALKEISGVKYRFESKNGQYVATVECDNKADAITLKLDGLLLRDSLHPQRFESGH</sequence>
<name>A0AAV5W3C0_9BILA</name>
<feature type="non-terminal residue" evidence="1">
    <location>
        <position position="105"/>
    </location>
</feature>
<gene>
    <name evidence="1" type="ORF">PFISCL1PPCAC_16462</name>
</gene>
<feature type="non-terminal residue" evidence="1">
    <location>
        <position position="1"/>
    </location>
</feature>